<accession>C8S120</accession>
<dbReference type="CDD" id="cd06578">
    <property type="entry name" value="HemD"/>
    <property type="match status" value="1"/>
</dbReference>
<gene>
    <name evidence="2" type="ORF">Rsw2DRAFT_1748</name>
</gene>
<dbReference type="EMBL" id="ACYY01000010">
    <property type="protein sequence ID" value="EEW25218.1"/>
    <property type="molecule type" value="Genomic_DNA"/>
</dbReference>
<evidence type="ECO:0000313" key="2">
    <source>
        <dbReference type="EMBL" id="EEW25218.1"/>
    </source>
</evidence>
<dbReference type="SUPFAM" id="SSF69618">
    <property type="entry name" value="HemD-like"/>
    <property type="match status" value="1"/>
</dbReference>
<evidence type="ECO:0000259" key="1">
    <source>
        <dbReference type="Pfam" id="PF02602"/>
    </source>
</evidence>
<sequence>MSRQSSPILLTRPAAQGDRFAADLRDRFGGDIRIIDSALLAPRFLAPVLPQVRLKALIFTSETGVQGFQRIAAETIFSGVACAWCVGNRTAQAAREAGLQAVSAQGDVVALTAAIKAAGEMGPLLHLRGRDVRGDLVESLNSANIETYSAIVYAQEQQPLTPQALACLQAPGPVLVPLFSPRTASILRAALADVPLQADLWLAALSPAVAEAAEGMPRAGLAIAKRPDAGAMIETLQGLIAAGTQA</sequence>
<dbReference type="InterPro" id="IPR003754">
    <property type="entry name" value="4pyrrol_synth_uPrphyn_synth"/>
</dbReference>
<reference evidence="2 3" key="1">
    <citation type="submission" date="2009-08" db="EMBL/GenBank/DDBJ databases">
        <title>The draft genome of Rhodobacter sp. SW2.</title>
        <authorList>
            <consortium name="US DOE Joint Genome Institute (JGI-PGF)"/>
            <person name="Lucas S."/>
            <person name="Copeland A."/>
            <person name="Lapidus A."/>
            <person name="Glavina del Rio T."/>
            <person name="Tice H."/>
            <person name="Bruce D."/>
            <person name="Goodwin L."/>
            <person name="Pitluck S."/>
            <person name="Larimer F."/>
            <person name="Land M.L."/>
            <person name="Hauser L."/>
            <person name="Emerson D."/>
        </authorList>
    </citation>
    <scope>NUCLEOTIDE SEQUENCE [LARGE SCALE GENOMIC DNA]</scope>
    <source>
        <strain evidence="2 3">SW2</strain>
    </source>
</reference>
<dbReference type="Proteomes" id="UP000010121">
    <property type="component" value="Unassembled WGS sequence"/>
</dbReference>
<keyword evidence="3" id="KW-1185">Reference proteome</keyword>
<dbReference type="eggNOG" id="COG1587">
    <property type="taxonomic scope" value="Bacteria"/>
</dbReference>
<feature type="domain" description="Tetrapyrrole biosynthesis uroporphyrinogen III synthase" evidence="1">
    <location>
        <begin position="53"/>
        <end position="234"/>
    </location>
</feature>
<dbReference type="GO" id="GO:0004852">
    <property type="term" value="F:uroporphyrinogen-III synthase activity"/>
    <property type="evidence" value="ECO:0007669"/>
    <property type="project" value="InterPro"/>
</dbReference>
<dbReference type="STRING" id="371731.Rsw2DRAFT_1748"/>
<proteinExistence type="predicted"/>
<dbReference type="AlphaFoldDB" id="C8S120"/>
<dbReference type="Gene3D" id="3.40.50.10090">
    <property type="match status" value="2"/>
</dbReference>
<organism evidence="2 3">
    <name type="scientific">Rhodobacter ferrooxidans</name>
    <dbReference type="NCBI Taxonomy" id="371731"/>
    <lineage>
        <taxon>Bacteria</taxon>
        <taxon>Pseudomonadati</taxon>
        <taxon>Pseudomonadota</taxon>
        <taxon>Alphaproteobacteria</taxon>
        <taxon>Rhodobacterales</taxon>
        <taxon>Rhodobacter group</taxon>
        <taxon>Rhodobacter</taxon>
    </lineage>
</organism>
<name>C8S120_9RHOB</name>
<evidence type="ECO:0000313" key="3">
    <source>
        <dbReference type="Proteomes" id="UP000010121"/>
    </source>
</evidence>
<dbReference type="GO" id="GO:0033014">
    <property type="term" value="P:tetrapyrrole biosynthetic process"/>
    <property type="evidence" value="ECO:0007669"/>
    <property type="project" value="InterPro"/>
</dbReference>
<dbReference type="OrthoDB" id="7204250at2"/>
<dbReference type="Pfam" id="PF02602">
    <property type="entry name" value="HEM4"/>
    <property type="match status" value="1"/>
</dbReference>
<dbReference type="RefSeq" id="WP_008030091.1">
    <property type="nucleotide sequence ID" value="NZ_ACYY01000010.1"/>
</dbReference>
<dbReference type="InterPro" id="IPR036108">
    <property type="entry name" value="4pyrrol_syn_uPrphyn_synt_sf"/>
</dbReference>
<comment type="caution">
    <text evidence="2">The sequence shown here is derived from an EMBL/GenBank/DDBJ whole genome shotgun (WGS) entry which is preliminary data.</text>
</comment>
<protein>
    <submittedName>
        <fullName evidence="2">Uroporphyrinogen III synthase HEM4</fullName>
    </submittedName>
</protein>